<dbReference type="InterPro" id="IPR017451">
    <property type="entry name" value="F-box-assoc_interact_dom"/>
</dbReference>
<evidence type="ECO:0000313" key="4">
    <source>
        <dbReference type="Proteomes" id="UP000428333"/>
    </source>
</evidence>
<keyword evidence="4" id="KW-1185">Reference proteome</keyword>
<dbReference type="OrthoDB" id="1542886at2759"/>
<gene>
    <name evidence="3" type="ORF">C3L33_11804</name>
</gene>
<feature type="domain" description="F-box" evidence="2">
    <location>
        <begin position="7"/>
        <end position="46"/>
    </location>
</feature>
<sequence length="301" mass="34083">MAATTIVDLPDDIICSILVRIPDIKSIIRCNHVCMTWRKLILQPYFAKSHSSRESPPLSLMLYHPSDGPSDPDPFGILIPTKPPHFSILELDDGDLARLGCQNATVKFKYEIYIPSEGYKGRVIGACNGSRLGFGFSPLSNEYKVLRCNHETISYREGHIISFEVCTLGRDDTWRSIGGGGRNRKPFPSRYHSVGIDFVFVNGALYWLGRDTASRLVLCYFDVENEELGSTLSLPCEIDGIVHLGGLDESLYLFDIHDRPCRVNAWVMRDYIRTGAWTWKWDFQLPYLPHGLLGPIQPIKF</sequence>
<dbReference type="Pfam" id="PF12937">
    <property type="entry name" value="F-box-like"/>
    <property type="match status" value="1"/>
</dbReference>
<comment type="caution">
    <text evidence="3">The sequence shown here is derived from an EMBL/GenBank/DDBJ whole genome shotgun (WGS) entry which is preliminary data.</text>
</comment>
<dbReference type="EMBL" id="QEFC01001736">
    <property type="protein sequence ID" value="KAE9456301.1"/>
    <property type="molecule type" value="Genomic_DNA"/>
</dbReference>
<evidence type="ECO:0000313" key="3">
    <source>
        <dbReference type="EMBL" id="KAE9456301.1"/>
    </source>
</evidence>
<dbReference type="AlphaFoldDB" id="A0A6A4LJ56"/>
<dbReference type="PANTHER" id="PTHR31111:SF133">
    <property type="entry name" value="OS07G0196600 PROTEIN"/>
    <property type="match status" value="1"/>
</dbReference>
<dbReference type="InterPro" id="IPR001810">
    <property type="entry name" value="F-box_dom"/>
</dbReference>
<proteinExistence type="predicted"/>
<dbReference type="InterPro" id="IPR036047">
    <property type="entry name" value="F-box-like_dom_sf"/>
</dbReference>
<dbReference type="Proteomes" id="UP000428333">
    <property type="component" value="Linkage Group LG07"/>
</dbReference>
<feature type="domain" description="F-box associated beta-propeller type 1" evidence="1">
    <location>
        <begin position="132"/>
        <end position="280"/>
    </location>
</feature>
<name>A0A6A4LJ56_9ERIC</name>
<accession>A0A6A4LJ56</accession>
<dbReference type="NCBIfam" id="TIGR01640">
    <property type="entry name" value="F_box_assoc_1"/>
    <property type="match status" value="1"/>
</dbReference>
<dbReference type="Gene3D" id="1.20.1280.50">
    <property type="match status" value="1"/>
</dbReference>
<evidence type="ECO:0000259" key="2">
    <source>
        <dbReference type="Pfam" id="PF12937"/>
    </source>
</evidence>
<reference evidence="3 4" key="1">
    <citation type="journal article" date="2019" name="Genome Biol. Evol.">
        <title>The Rhododendron genome and chromosomal organization provide insight into shared whole-genome duplications across the heath family (Ericaceae).</title>
        <authorList>
            <person name="Soza V.L."/>
            <person name="Lindsley D."/>
            <person name="Waalkes A."/>
            <person name="Ramage E."/>
            <person name="Patwardhan R.P."/>
            <person name="Burton J.N."/>
            <person name="Adey A."/>
            <person name="Kumar A."/>
            <person name="Qiu R."/>
            <person name="Shendure J."/>
            <person name="Hall B."/>
        </authorList>
    </citation>
    <scope>NUCLEOTIDE SEQUENCE [LARGE SCALE GENOMIC DNA]</scope>
    <source>
        <strain evidence="3">RSF 1966-606</strain>
    </source>
</reference>
<evidence type="ECO:0008006" key="5">
    <source>
        <dbReference type="Google" id="ProtNLM"/>
    </source>
</evidence>
<organism evidence="3 4">
    <name type="scientific">Rhododendron williamsianum</name>
    <dbReference type="NCBI Taxonomy" id="262921"/>
    <lineage>
        <taxon>Eukaryota</taxon>
        <taxon>Viridiplantae</taxon>
        <taxon>Streptophyta</taxon>
        <taxon>Embryophyta</taxon>
        <taxon>Tracheophyta</taxon>
        <taxon>Spermatophyta</taxon>
        <taxon>Magnoliopsida</taxon>
        <taxon>eudicotyledons</taxon>
        <taxon>Gunneridae</taxon>
        <taxon>Pentapetalae</taxon>
        <taxon>asterids</taxon>
        <taxon>Ericales</taxon>
        <taxon>Ericaceae</taxon>
        <taxon>Ericoideae</taxon>
        <taxon>Rhodoreae</taxon>
        <taxon>Rhododendron</taxon>
    </lineage>
</organism>
<dbReference type="PANTHER" id="PTHR31111">
    <property type="entry name" value="BNAA05G37150D PROTEIN-RELATED"/>
    <property type="match status" value="1"/>
</dbReference>
<evidence type="ECO:0000259" key="1">
    <source>
        <dbReference type="Pfam" id="PF07734"/>
    </source>
</evidence>
<protein>
    <recommendedName>
        <fullName evidence="5">F-box domain-containing protein</fullName>
    </recommendedName>
</protein>
<dbReference type="SUPFAM" id="SSF81383">
    <property type="entry name" value="F-box domain"/>
    <property type="match status" value="1"/>
</dbReference>
<dbReference type="InterPro" id="IPR006527">
    <property type="entry name" value="F-box-assoc_dom_typ1"/>
</dbReference>
<dbReference type="Pfam" id="PF07734">
    <property type="entry name" value="FBA_1"/>
    <property type="match status" value="1"/>
</dbReference>
<feature type="non-terminal residue" evidence="3">
    <location>
        <position position="1"/>
    </location>
</feature>